<dbReference type="AlphaFoldDB" id="M2YTR4"/>
<dbReference type="RefSeq" id="WP_007035018.1">
    <property type="nucleotide sequence ID" value="NZ_AOHO01000078.1"/>
</dbReference>
<evidence type="ECO:0000256" key="1">
    <source>
        <dbReference type="SAM" id="Phobius"/>
    </source>
</evidence>
<dbReference type="Proteomes" id="UP000054226">
    <property type="component" value="Unassembled WGS sequence"/>
</dbReference>
<evidence type="ECO:0000313" key="2">
    <source>
        <dbReference type="EMBL" id="EME51739.1"/>
    </source>
</evidence>
<gene>
    <name evidence="2" type="ORF">H074_36189</name>
</gene>
<keyword evidence="1" id="KW-1133">Transmembrane helix</keyword>
<keyword evidence="3" id="KW-1185">Reference proteome</keyword>
<proteinExistence type="predicted"/>
<protein>
    <submittedName>
        <fullName evidence="2">Uncharacterized protein</fullName>
    </submittedName>
</protein>
<comment type="caution">
    <text evidence="2">The sequence shown here is derived from an EMBL/GenBank/DDBJ whole genome shotgun (WGS) entry which is preliminary data.</text>
</comment>
<keyword evidence="1" id="KW-0812">Transmembrane</keyword>
<dbReference type="PATRIC" id="fig|1284240.4.peg.7388"/>
<dbReference type="EMBL" id="AOHO01000078">
    <property type="protein sequence ID" value="EME51739.1"/>
    <property type="molecule type" value="Genomic_DNA"/>
</dbReference>
<evidence type="ECO:0000313" key="3">
    <source>
        <dbReference type="Proteomes" id="UP000054226"/>
    </source>
</evidence>
<accession>M2YTR4</accession>
<organism evidence="2 3">
    <name type="scientific">Amycolatopsis decaplanina DSM 44594</name>
    <dbReference type="NCBI Taxonomy" id="1284240"/>
    <lineage>
        <taxon>Bacteria</taxon>
        <taxon>Bacillati</taxon>
        <taxon>Actinomycetota</taxon>
        <taxon>Actinomycetes</taxon>
        <taxon>Pseudonocardiales</taxon>
        <taxon>Pseudonocardiaceae</taxon>
        <taxon>Amycolatopsis</taxon>
    </lineage>
</organism>
<keyword evidence="1" id="KW-0472">Membrane</keyword>
<reference evidence="2 3" key="1">
    <citation type="journal article" date="2013" name="Genome Announc.">
        <title>Draft Genome Sequence of Amycolatopsis decaplanina Strain DSM 44594T.</title>
        <authorList>
            <person name="Kaur N."/>
            <person name="Kumar S."/>
            <person name="Bala M."/>
            <person name="Raghava G.P."/>
            <person name="Mayilraj S."/>
        </authorList>
    </citation>
    <scope>NUCLEOTIDE SEQUENCE [LARGE SCALE GENOMIC DNA]</scope>
    <source>
        <strain evidence="2 3">DSM 44594</strain>
    </source>
</reference>
<name>M2YTR4_9PSEU</name>
<feature type="transmembrane region" description="Helical" evidence="1">
    <location>
        <begin position="6"/>
        <end position="24"/>
    </location>
</feature>
<sequence>MSMFWSVSAAAVTVCLIWLFVSHFRRRRRIHLFRGQPYWAALAIVARVRRQRKDEEIEWPSAEPELLDDEPTEVIVLPPQPRPYLEALLPLSQEPRRP</sequence>